<dbReference type="GO" id="GO:0006955">
    <property type="term" value="P:immune response"/>
    <property type="evidence" value="ECO:0007669"/>
    <property type="project" value="InterPro"/>
</dbReference>
<dbReference type="GO" id="GO:0035718">
    <property type="term" value="F:macrophage migration inhibitory factor binding"/>
    <property type="evidence" value="ECO:0007669"/>
    <property type="project" value="InterPro"/>
</dbReference>
<dbReference type="SUPFAM" id="SSF57610">
    <property type="entry name" value="Thyroglobulin type-1 domain"/>
    <property type="match status" value="1"/>
</dbReference>
<dbReference type="AlphaFoldDB" id="A0A834C2B0"/>
<dbReference type="InterPro" id="IPR000716">
    <property type="entry name" value="Thyroglobulin_1"/>
</dbReference>
<accession>A0A834C2B0</accession>
<feature type="disulfide bond" evidence="2">
    <location>
        <begin position="164"/>
        <end position="169"/>
    </location>
</feature>
<dbReference type="Pfam" id="PF09307">
    <property type="entry name" value="MHC2-interact"/>
    <property type="match status" value="1"/>
</dbReference>
<dbReference type="PROSITE" id="PS51162">
    <property type="entry name" value="THYROGLOBULIN_1_2"/>
    <property type="match status" value="1"/>
</dbReference>
<dbReference type="Proteomes" id="UP000646548">
    <property type="component" value="Unassembled WGS sequence"/>
</dbReference>
<dbReference type="GO" id="GO:0006886">
    <property type="term" value="P:intracellular protein transport"/>
    <property type="evidence" value="ECO:0007669"/>
    <property type="project" value="InterPro"/>
</dbReference>
<evidence type="ECO:0000313" key="8">
    <source>
        <dbReference type="EMBL" id="KAF6721450.1"/>
    </source>
</evidence>
<dbReference type="SMART" id="SM00211">
    <property type="entry name" value="TY"/>
    <property type="match status" value="1"/>
</dbReference>
<dbReference type="EMBL" id="WKFB01000490">
    <property type="protein sequence ID" value="KAF6721450.1"/>
    <property type="molecule type" value="Genomic_DNA"/>
</dbReference>
<sequence length="208" mass="22763">MTDSENTTQPLIGASSHSAVDVGTMEERPRPSRAYKIAGFTLLGCVLIVGQAAIAYFLLSQNSDIKSLEDENNKIKTQLSNGRSAAIPARMHMSMNAFSDVLSDTMETVKPAFVSLKRRTFLLMPLNYVPLTACQMEAAGLMPVRVPGFRPTCDSRGLYTPEQCYKTECWCVNPISGQQVPKPQGSNHCSTPVLADKMMPLALMDVEN</sequence>
<keyword evidence="6" id="KW-0472">Membrane</keyword>
<proteinExistence type="predicted"/>
<dbReference type="InterPro" id="IPR036857">
    <property type="entry name" value="Thyroglobulin_1_sf"/>
</dbReference>
<evidence type="ECO:0000259" key="7">
    <source>
        <dbReference type="PROSITE" id="PS51162"/>
    </source>
</evidence>
<reference evidence="8" key="1">
    <citation type="journal article" name="BMC Genomics">
        <title>Long-read sequencing and de novo genome assembly of marine medaka (Oryzias melastigma).</title>
        <authorList>
            <person name="Liang P."/>
            <person name="Saqib H.S.A."/>
            <person name="Ni X."/>
            <person name="Shen Y."/>
        </authorList>
    </citation>
    <scope>NUCLEOTIDE SEQUENCE</scope>
    <source>
        <strain evidence="8">Bigg-433</strain>
    </source>
</reference>
<organism evidence="8 9">
    <name type="scientific">Oryzias melastigma</name>
    <name type="common">Marine medaka</name>
    <dbReference type="NCBI Taxonomy" id="30732"/>
    <lineage>
        <taxon>Eukaryota</taxon>
        <taxon>Metazoa</taxon>
        <taxon>Chordata</taxon>
        <taxon>Craniata</taxon>
        <taxon>Vertebrata</taxon>
        <taxon>Euteleostomi</taxon>
        <taxon>Actinopterygii</taxon>
        <taxon>Neopterygii</taxon>
        <taxon>Teleostei</taxon>
        <taxon>Neoteleostei</taxon>
        <taxon>Acanthomorphata</taxon>
        <taxon>Ovalentaria</taxon>
        <taxon>Atherinomorphae</taxon>
        <taxon>Beloniformes</taxon>
        <taxon>Adrianichthyidae</taxon>
        <taxon>Oryziinae</taxon>
        <taxon>Oryzias</taxon>
    </lineage>
</organism>
<evidence type="ECO:0000256" key="4">
    <source>
        <dbReference type="SAM" id="Coils"/>
    </source>
</evidence>
<feature type="transmembrane region" description="Helical" evidence="6">
    <location>
        <begin position="37"/>
        <end position="59"/>
    </location>
</feature>
<evidence type="ECO:0000313" key="9">
    <source>
        <dbReference type="Proteomes" id="UP000646548"/>
    </source>
</evidence>
<feature type="region of interest" description="Disordered" evidence="5">
    <location>
        <begin position="1"/>
        <end position="26"/>
    </location>
</feature>
<evidence type="ECO:0000256" key="3">
    <source>
        <dbReference type="PROSITE-ProRule" id="PRU00500"/>
    </source>
</evidence>
<evidence type="ECO:0000256" key="6">
    <source>
        <dbReference type="SAM" id="Phobius"/>
    </source>
</evidence>
<keyword evidence="4" id="KW-0175">Coiled coil</keyword>
<dbReference type="GO" id="GO:0016020">
    <property type="term" value="C:membrane"/>
    <property type="evidence" value="ECO:0007669"/>
    <property type="project" value="InterPro"/>
</dbReference>
<feature type="disulfide bond" evidence="2">
    <location>
        <begin position="171"/>
        <end position="189"/>
    </location>
</feature>
<dbReference type="CDD" id="cd00191">
    <property type="entry name" value="TY"/>
    <property type="match status" value="1"/>
</dbReference>
<feature type="domain" description="Thyroglobulin type-1" evidence="7">
    <location>
        <begin position="131"/>
        <end position="189"/>
    </location>
</feature>
<comment type="caution">
    <text evidence="3">Lacks conserved residue(s) required for the propagation of feature annotation.</text>
</comment>
<dbReference type="InterPro" id="IPR015386">
    <property type="entry name" value="MHC_II-assoc_invar/CLIP_MHC-bd"/>
</dbReference>
<comment type="caution">
    <text evidence="8">The sequence shown here is derived from an EMBL/GenBank/DDBJ whole genome shotgun (WGS) entry which is preliminary data.</text>
</comment>
<feature type="coiled-coil region" evidence="4">
    <location>
        <begin position="58"/>
        <end position="85"/>
    </location>
</feature>
<keyword evidence="6" id="KW-1133">Transmembrane helix</keyword>
<dbReference type="Pfam" id="PF00086">
    <property type="entry name" value="Thyroglobulin_1"/>
    <property type="match status" value="1"/>
</dbReference>
<dbReference type="PROSITE" id="PS00484">
    <property type="entry name" value="THYROGLOBULIN_1_1"/>
    <property type="match status" value="1"/>
</dbReference>
<dbReference type="GO" id="GO:0019882">
    <property type="term" value="P:antigen processing and presentation"/>
    <property type="evidence" value="ECO:0007669"/>
    <property type="project" value="InterPro"/>
</dbReference>
<feature type="compositionally biased region" description="Polar residues" evidence="5">
    <location>
        <begin position="1"/>
        <end position="18"/>
    </location>
</feature>
<dbReference type="Gene3D" id="4.10.800.10">
    <property type="entry name" value="Thyroglobulin type-1"/>
    <property type="match status" value="1"/>
</dbReference>
<dbReference type="GO" id="GO:0042289">
    <property type="term" value="F:MHC class II protein binding"/>
    <property type="evidence" value="ECO:0007669"/>
    <property type="project" value="InterPro"/>
</dbReference>
<gene>
    <name evidence="8" type="ORF">FQA47_014682</name>
</gene>
<evidence type="ECO:0000256" key="1">
    <source>
        <dbReference type="ARBA" id="ARBA00023157"/>
    </source>
</evidence>
<name>A0A834C2B0_ORYME</name>
<evidence type="ECO:0000256" key="2">
    <source>
        <dbReference type="PIRSR" id="PIRSR001992-1"/>
    </source>
</evidence>
<protein>
    <submittedName>
        <fullName evidence="8">HLA class II histocompatibility antigen gamma chain</fullName>
    </submittedName>
</protein>
<feature type="disulfide bond" evidence="2 3">
    <location>
        <begin position="134"/>
        <end position="153"/>
    </location>
</feature>
<dbReference type="InterPro" id="IPR043530">
    <property type="entry name" value="CD74_antigen"/>
</dbReference>
<evidence type="ECO:0000256" key="5">
    <source>
        <dbReference type="SAM" id="MobiDB-lite"/>
    </source>
</evidence>
<keyword evidence="1 2" id="KW-1015">Disulfide bond</keyword>
<dbReference type="PIRSF" id="PIRSF001992">
    <property type="entry name" value="CD74_antigen"/>
    <property type="match status" value="1"/>
</dbReference>
<keyword evidence="6" id="KW-0812">Transmembrane</keyword>